<keyword evidence="1" id="KW-1133">Transmembrane helix</keyword>
<keyword evidence="1" id="KW-0812">Transmembrane</keyword>
<sequence length="225" mass="25132">MCLSAKASFTAAAILMPAGVLSTYLAWQTDRRYIAISALPFLFGVQQATEGLVWTAGQWADQDLVARYSLAYMFFTWLAWPVGAPVSTYFIEDGRRRSLYLFFAIAGGMLGALQYVPYFAHEGWLTTTFLERAVRYQDVNLLDFVVTRETTYVIYAALVTVPFLLSRDRAVKVFGLLVVGVLAVTYIFFAYAYISVFCFGGALMSLYLVAMILRKPRPKSAMGTA</sequence>
<gene>
    <name evidence="2" type="ORF">DI549_01835</name>
</gene>
<feature type="transmembrane region" description="Helical" evidence="1">
    <location>
        <begin position="69"/>
        <end position="91"/>
    </location>
</feature>
<dbReference type="EMBL" id="QFQD01000003">
    <property type="protein sequence ID" value="PZQ85441.1"/>
    <property type="molecule type" value="Genomic_DNA"/>
</dbReference>
<organism evidence="2 3">
    <name type="scientific">Ancylobacter novellus</name>
    <name type="common">Thiobacillus novellus</name>
    <dbReference type="NCBI Taxonomy" id="921"/>
    <lineage>
        <taxon>Bacteria</taxon>
        <taxon>Pseudomonadati</taxon>
        <taxon>Pseudomonadota</taxon>
        <taxon>Alphaproteobacteria</taxon>
        <taxon>Hyphomicrobiales</taxon>
        <taxon>Xanthobacteraceae</taxon>
        <taxon>Ancylobacter</taxon>
    </lineage>
</organism>
<proteinExistence type="predicted"/>
<reference evidence="2 3" key="1">
    <citation type="submission" date="2017-08" db="EMBL/GenBank/DDBJ databases">
        <title>Infants hospitalized years apart are colonized by the same room-sourced microbial strains.</title>
        <authorList>
            <person name="Brooks B."/>
            <person name="Olm M.R."/>
            <person name="Firek B.A."/>
            <person name="Baker R."/>
            <person name="Thomas B.C."/>
            <person name="Morowitz M.J."/>
            <person name="Banfield J.F."/>
        </authorList>
    </citation>
    <scope>NUCLEOTIDE SEQUENCE [LARGE SCALE GENOMIC DNA]</scope>
    <source>
        <strain evidence="2">S2_005_001_R2_27</strain>
    </source>
</reference>
<feature type="transmembrane region" description="Helical" evidence="1">
    <location>
        <begin position="6"/>
        <end position="26"/>
    </location>
</feature>
<dbReference type="InterPro" id="IPR046737">
    <property type="entry name" value="DUF6629"/>
</dbReference>
<feature type="transmembrane region" description="Helical" evidence="1">
    <location>
        <begin position="194"/>
        <end position="213"/>
    </location>
</feature>
<evidence type="ECO:0000256" key="1">
    <source>
        <dbReference type="SAM" id="Phobius"/>
    </source>
</evidence>
<evidence type="ECO:0000313" key="3">
    <source>
        <dbReference type="Proteomes" id="UP000248887"/>
    </source>
</evidence>
<dbReference type="Proteomes" id="UP000248887">
    <property type="component" value="Unassembled WGS sequence"/>
</dbReference>
<comment type="caution">
    <text evidence="2">The sequence shown here is derived from an EMBL/GenBank/DDBJ whole genome shotgun (WGS) entry which is preliminary data.</text>
</comment>
<evidence type="ECO:0000313" key="2">
    <source>
        <dbReference type="EMBL" id="PZQ85441.1"/>
    </source>
</evidence>
<name>A0A2W5R3P3_ANCNO</name>
<dbReference type="Pfam" id="PF20334">
    <property type="entry name" value="DUF6629"/>
    <property type="match status" value="1"/>
</dbReference>
<protein>
    <submittedName>
        <fullName evidence="2">Uncharacterized protein</fullName>
    </submittedName>
</protein>
<dbReference type="AlphaFoldDB" id="A0A2W5R3P3"/>
<accession>A0A2W5R3P3</accession>
<feature type="transmembrane region" description="Helical" evidence="1">
    <location>
        <begin position="98"/>
        <end position="120"/>
    </location>
</feature>
<feature type="transmembrane region" description="Helical" evidence="1">
    <location>
        <begin position="150"/>
        <end position="166"/>
    </location>
</feature>
<keyword evidence="1" id="KW-0472">Membrane</keyword>
<feature type="transmembrane region" description="Helical" evidence="1">
    <location>
        <begin position="173"/>
        <end position="188"/>
    </location>
</feature>